<feature type="compositionally biased region" description="Polar residues" evidence="1">
    <location>
        <begin position="259"/>
        <end position="282"/>
    </location>
</feature>
<dbReference type="GO" id="GO:0005884">
    <property type="term" value="C:actin filament"/>
    <property type="evidence" value="ECO:0007669"/>
    <property type="project" value="TreeGrafter"/>
</dbReference>
<feature type="compositionally biased region" description="Low complexity" evidence="1">
    <location>
        <begin position="361"/>
        <end position="374"/>
    </location>
</feature>
<keyword evidence="3" id="KW-1185">Reference proteome</keyword>
<feature type="region of interest" description="Disordered" evidence="1">
    <location>
        <begin position="191"/>
        <end position="396"/>
    </location>
</feature>
<gene>
    <name evidence="2" type="ORF">TWF718_005121</name>
</gene>
<feature type="compositionally biased region" description="Polar residues" evidence="1">
    <location>
        <begin position="40"/>
        <end position="65"/>
    </location>
</feature>
<feature type="compositionally biased region" description="Gly residues" evidence="1">
    <location>
        <begin position="78"/>
        <end position="87"/>
    </location>
</feature>
<feature type="compositionally biased region" description="Basic residues" evidence="1">
    <location>
        <begin position="738"/>
        <end position="750"/>
    </location>
</feature>
<feature type="compositionally biased region" description="Low complexity" evidence="1">
    <location>
        <begin position="135"/>
        <end position="149"/>
    </location>
</feature>
<dbReference type="Proteomes" id="UP001313282">
    <property type="component" value="Unassembled WGS sequence"/>
</dbReference>
<feature type="region of interest" description="Disordered" evidence="1">
    <location>
        <begin position="1"/>
        <end position="170"/>
    </location>
</feature>
<feature type="region of interest" description="Disordered" evidence="1">
    <location>
        <begin position="706"/>
        <end position="750"/>
    </location>
</feature>
<feature type="compositionally biased region" description="Pro residues" evidence="1">
    <location>
        <begin position="297"/>
        <end position="318"/>
    </location>
</feature>
<proteinExistence type="predicted"/>
<reference evidence="2 3" key="1">
    <citation type="submission" date="2019-10" db="EMBL/GenBank/DDBJ databases">
        <authorList>
            <person name="Palmer J.M."/>
        </authorList>
    </citation>
    <scope>NUCLEOTIDE SEQUENCE [LARGE SCALE GENOMIC DNA]</scope>
    <source>
        <strain evidence="2 3">TWF718</strain>
    </source>
</reference>
<dbReference type="EMBL" id="JAVHNR010000002">
    <property type="protein sequence ID" value="KAK6351973.1"/>
    <property type="molecule type" value="Genomic_DNA"/>
</dbReference>
<evidence type="ECO:0000313" key="3">
    <source>
        <dbReference type="Proteomes" id="UP001313282"/>
    </source>
</evidence>
<feature type="region of interest" description="Disordered" evidence="1">
    <location>
        <begin position="616"/>
        <end position="690"/>
    </location>
</feature>
<name>A0AAN8N6V1_9PEZI</name>
<dbReference type="PANTHER" id="PTHR45691">
    <property type="entry name" value="PROTEIN DIAPHANOUS"/>
    <property type="match status" value="1"/>
</dbReference>
<protein>
    <submittedName>
        <fullName evidence="2">Uncharacterized protein</fullName>
    </submittedName>
</protein>
<organism evidence="2 3">
    <name type="scientific">Orbilia javanica</name>
    <dbReference type="NCBI Taxonomy" id="47235"/>
    <lineage>
        <taxon>Eukaryota</taxon>
        <taxon>Fungi</taxon>
        <taxon>Dikarya</taxon>
        <taxon>Ascomycota</taxon>
        <taxon>Pezizomycotina</taxon>
        <taxon>Orbiliomycetes</taxon>
        <taxon>Orbiliales</taxon>
        <taxon>Orbiliaceae</taxon>
        <taxon>Orbilia</taxon>
    </lineage>
</organism>
<feature type="compositionally biased region" description="Polar residues" evidence="1">
    <location>
        <begin position="116"/>
        <end position="125"/>
    </location>
</feature>
<accession>A0AAN8N6V1</accession>
<feature type="compositionally biased region" description="Polar residues" evidence="1">
    <location>
        <begin position="339"/>
        <end position="350"/>
    </location>
</feature>
<feature type="compositionally biased region" description="Pro residues" evidence="1">
    <location>
        <begin position="28"/>
        <end position="38"/>
    </location>
</feature>
<sequence>MGLFRKRSTSSTTSTKLKRPLRSGSLPPEVPAIPPPPIQNGASLQKQQQQPIPSNARSSFVSPTQLARRDSQPINPNVGGGGGGVGSFVGPVSVPGGNGAGASVPTGTNIDDGFSTPVSQVSGLTHPSDAPPARSTAPSSVDAVSAVSSFRKNGHPPLPPPIQTSGPQMQLNGQRISTSTIPDDGFYMSNVGRPRRLSGTSAIGSEFDSRPSSMTVTGMSGPAGPGAINTIHRKPAPPPLRDNPSTSTLPQEWTDRDPSINTRFTHSPTPSESASMQSSVVYPQQPPSERRSYYQGGPPPTNNRFRPPPPPNSYPRPHPPPHHLQNPNGPRRGLPLSGYSHQYRPNSASQRLPPPRFIPPQSLSRSSSFRNSQNMLPSLPENRRANTMPSSNPSFRPNIPPVPGPKHLAIAFTPSHIECNTKHKVMMPFKNYHHPVPCTTCRRVAVDGMQYCAHCTLRVCRECADRLKKEWNGDITKGWGNVTSAADEFRASVGPDTTMVAGWSDHSPPVGAKAAVSQLSWPARSNTERVCGLLGIPYRPKTAPNPASSSYQNASDMDVPDMIDQNQFNFESNMDLESGASTVSPPSPVTPPAFGGIGGDHRLPLTLPNEHRLPPLAIPPPGKHNFEAPGYGYTASPEIVSDSNPELVQPRPQYPVDPANLLNSDSHRSRSYAYAPNPPLPPPPPPPATATTVLYRTDTQISNTTVGKNSVARPFTGHASVGGRSSIFDTFKSSGGEKKKKGLKGLFSKK</sequence>
<feature type="compositionally biased region" description="Pro residues" evidence="1">
    <location>
        <begin position="676"/>
        <end position="688"/>
    </location>
</feature>
<evidence type="ECO:0000256" key="1">
    <source>
        <dbReference type="SAM" id="MobiDB-lite"/>
    </source>
</evidence>
<dbReference type="PANTHER" id="PTHR45691:SF6">
    <property type="entry name" value="PROTEIN DIAPHANOUS"/>
    <property type="match status" value="1"/>
</dbReference>
<dbReference type="InterPro" id="IPR051412">
    <property type="entry name" value="Formin_Homology_Diaphanous_sf"/>
</dbReference>
<feature type="compositionally biased region" description="Polar residues" evidence="1">
    <location>
        <begin position="385"/>
        <end position="395"/>
    </location>
</feature>
<evidence type="ECO:0000313" key="2">
    <source>
        <dbReference type="EMBL" id="KAK6351973.1"/>
    </source>
</evidence>
<comment type="caution">
    <text evidence="2">The sequence shown here is derived from an EMBL/GenBank/DDBJ whole genome shotgun (WGS) entry which is preliminary data.</text>
</comment>
<dbReference type="AlphaFoldDB" id="A0AAN8N6V1"/>
<dbReference type="GO" id="GO:0030041">
    <property type="term" value="P:actin filament polymerization"/>
    <property type="evidence" value="ECO:0007669"/>
    <property type="project" value="TreeGrafter"/>
</dbReference>